<dbReference type="EMBL" id="HBER01043890">
    <property type="protein sequence ID" value="CAD8546795.1"/>
    <property type="molecule type" value="Transcribed_RNA"/>
</dbReference>
<sequence>MNATWKELGSVWNALFHYAFFGYLAKDMTIPMTAALYAHHVLCLVLTVLSLAEWPYPCSAVYVAEVLILEVGSLGLGLQRTNPTSRLINLASLLIMSASNVMAAALAVWFGLYFQRGESLAGRWVLPLVGFVLMGARQDMEWKRWRAWWQDRESQKTHAA</sequence>
<proteinExistence type="predicted"/>
<keyword evidence="1" id="KW-1133">Transmembrane helix</keyword>
<dbReference type="AlphaFoldDB" id="A0A7S0JBE6"/>
<accession>A0A7S0JBE6</accession>
<protein>
    <recommendedName>
        <fullName evidence="3">TLC domain-containing protein</fullName>
    </recommendedName>
</protein>
<keyword evidence="1" id="KW-0472">Membrane</keyword>
<evidence type="ECO:0000256" key="1">
    <source>
        <dbReference type="SAM" id="Phobius"/>
    </source>
</evidence>
<organism evidence="2">
    <name type="scientific">Calcidiscus leptoporus</name>
    <dbReference type="NCBI Taxonomy" id="127549"/>
    <lineage>
        <taxon>Eukaryota</taxon>
        <taxon>Haptista</taxon>
        <taxon>Haptophyta</taxon>
        <taxon>Prymnesiophyceae</taxon>
        <taxon>Coccolithales</taxon>
        <taxon>Calcidiscaceae</taxon>
        <taxon>Calcidiscus</taxon>
    </lineage>
</organism>
<evidence type="ECO:0008006" key="3">
    <source>
        <dbReference type="Google" id="ProtNLM"/>
    </source>
</evidence>
<name>A0A7S0JBE6_9EUKA</name>
<keyword evidence="1" id="KW-0812">Transmembrane</keyword>
<evidence type="ECO:0000313" key="2">
    <source>
        <dbReference type="EMBL" id="CAD8546795.1"/>
    </source>
</evidence>
<gene>
    <name evidence="2" type="ORF">CLEP1334_LOCUS22085</name>
</gene>
<feature type="transmembrane region" description="Helical" evidence="1">
    <location>
        <begin position="90"/>
        <end position="114"/>
    </location>
</feature>
<reference evidence="2" key="1">
    <citation type="submission" date="2021-01" db="EMBL/GenBank/DDBJ databases">
        <authorList>
            <person name="Corre E."/>
            <person name="Pelletier E."/>
            <person name="Niang G."/>
            <person name="Scheremetjew M."/>
            <person name="Finn R."/>
            <person name="Kale V."/>
            <person name="Holt S."/>
            <person name="Cochrane G."/>
            <person name="Meng A."/>
            <person name="Brown T."/>
            <person name="Cohen L."/>
        </authorList>
    </citation>
    <scope>NUCLEOTIDE SEQUENCE</scope>
    <source>
        <strain evidence="2">RCC1130</strain>
    </source>
</reference>
<feature type="transmembrane region" description="Helical" evidence="1">
    <location>
        <begin position="34"/>
        <end position="54"/>
    </location>
</feature>
<feature type="transmembrane region" description="Helical" evidence="1">
    <location>
        <begin position="120"/>
        <end position="136"/>
    </location>
</feature>